<proteinExistence type="predicted"/>
<name>A0A515MH08_9CAUD</name>
<reference evidence="1 2" key="1">
    <citation type="submission" date="2019-05" db="EMBL/GenBank/DDBJ databases">
        <authorList>
            <person name="Burke A."/>
            <person name="Deelsnyder S."/>
            <person name="Fournier A."/>
            <person name="Low S."/>
            <person name="Murawski K."/>
            <person name="Worthington R."/>
            <person name="Molloy S.D."/>
            <person name="Garlena R.A."/>
            <person name="Russell D.A."/>
            <person name="Pope W.H."/>
            <person name="Jacobs-Sera D."/>
            <person name="Hatfull G.F."/>
        </authorList>
    </citation>
    <scope>NUCLEOTIDE SEQUENCE [LARGE SCALE GENOMIC DNA]</scope>
</reference>
<dbReference type="Gene3D" id="2.40.50.140">
    <property type="entry name" value="Nucleic acid-binding proteins"/>
    <property type="match status" value="1"/>
</dbReference>
<protein>
    <submittedName>
        <fullName evidence="1">SsDNA binding protein</fullName>
    </submittedName>
</protein>
<dbReference type="InterPro" id="IPR012340">
    <property type="entry name" value="NA-bd_OB-fold"/>
</dbReference>
<dbReference type="Proteomes" id="UP000320647">
    <property type="component" value="Segment"/>
</dbReference>
<sequence length="116" mass="12628">MAMPTITGQGMIFAGKDNEFAFGYGQSGKAWLKATIGVSASRKNDYGEYERTKEANIDVSAFGSLAEQIKESIEHKDIVNFTARLDGTDTFEKKDGTVNVKLTATLDSIGKVDPRD</sequence>
<keyword evidence="2" id="KW-1185">Reference proteome</keyword>
<organism evidence="1 2">
    <name type="scientific">Gordonia phage Trax</name>
    <dbReference type="NCBI Taxonomy" id="2591121"/>
    <lineage>
        <taxon>Viruses</taxon>
        <taxon>Duplodnaviria</taxon>
        <taxon>Heunggongvirae</taxon>
        <taxon>Uroviricota</taxon>
        <taxon>Caudoviricetes</taxon>
        <taxon>Deeyouvirinae</taxon>
        <taxon>Nevillevirus</taxon>
        <taxon>Nevillevirus trax</taxon>
    </lineage>
</organism>
<dbReference type="KEGG" id="vg:70080589"/>
<dbReference type="GeneID" id="70080589"/>
<accession>A0A515MH08</accession>
<dbReference type="RefSeq" id="YP_010246060.1">
    <property type="nucleotide sequence ID" value="NC_060132.1"/>
</dbReference>
<gene>
    <name evidence="1" type="primary">75</name>
    <name evidence="1" type="ORF">SEA_TRAX_75</name>
</gene>
<dbReference type="SUPFAM" id="SSF50249">
    <property type="entry name" value="Nucleic acid-binding proteins"/>
    <property type="match status" value="1"/>
</dbReference>
<evidence type="ECO:0000313" key="2">
    <source>
        <dbReference type="Proteomes" id="UP000320647"/>
    </source>
</evidence>
<evidence type="ECO:0000313" key="1">
    <source>
        <dbReference type="EMBL" id="QDM55962.1"/>
    </source>
</evidence>
<dbReference type="EMBL" id="MK967378">
    <property type="protein sequence ID" value="QDM55962.1"/>
    <property type="molecule type" value="Genomic_DNA"/>
</dbReference>
<dbReference type="GO" id="GO:0003697">
    <property type="term" value="F:single-stranded DNA binding"/>
    <property type="evidence" value="ECO:0007669"/>
    <property type="project" value="InterPro"/>
</dbReference>